<organism evidence="1 2">
    <name type="scientific">Panagrolaimus sp. JU765</name>
    <dbReference type="NCBI Taxonomy" id="591449"/>
    <lineage>
        <taxon>Eukaryota</taxon>
        <taxon>Metazoa</taxon>
        <taxon>Ecdysozoa</taxon>
        <taxon>Nematoda</taxon>
        <taxon>Chromadorea</taxon>
        <taxon>Rhabditida</taxon>
        <taxon>Tylenchina</taxon>
        <taxon>Panagrolaimomorpha</taxon>
        <taxon>Panagrolaimoidea</taxon>
        <taxon>Panagrolaimidae</taxon>
        <taxon>Panagrolaimus</taxon>
    </lineage>
</organism>
<proteinExistence type="predicted"/>
<protein>
    <submittedName>
        <fullName evidence="2">Secreted protein</fullName>
    </submittedName>
</protein>
<name>A0AC34Q8S2_9BILA</name>
<evidence type="ECO:0000313" key="2">
    <source>
        <dbReference type="WBParaSite" id="JU765_v2.g13854.t1"/>
    </source>
</evidence>
<dbReference type="Proteomes" id="UP000887576">
    <property type="component" value="Unplaced"/>
</dbReference>
<evidence type="ECO:0000313" key="1">
    <source>
        <dbReference type="Proteomes" id="UP000887576"/>
    </source>
</evidence>
<sequence>MHRMALFLILSFFFFQFAPSEGMFRSPSRSSIAMYENSGVPAGNAIYSSPLFVSGPVPRQPRNSRKPMNPSFLALRWT</sequence>
<dbReference type="WBParaSite" id="JU765_v2.g13854.t1">
    <property type="protein sequence ID" value="JU765_v2.g13854.t1"/>
    <property type="gene ID" value="JU765_v2.g13854"/>
</dbReference>
<reference evidence="2" key="1">
    <citation type="submission" date="2022-11" db="UniProtKB">
        <authorList>
            <consortium name="WormBaseParasite"/>
        </authorList>
    </citation>
    <scope>IDENTIFICATION</scope>
</reference>
<accession>A0AC34Q8S2</accession>